<dbReference type="EMBL" id="FNKK01000002">
    <property type="protein sequence ID" value="SDR17198.1"/>
    <property type="molecule type" value="Genomic_DNA"/>
</dbReference>
<evidence type="ECO:0000313" key="3">
    <source>
        <dbReference type="Proteomes" id="UP000217103"/>
    </source>
</evidence>
<sequence length="289" mass="30010">MRDVILVTGATGTIGREVVRLLAGRGEAVRAMSRTPSRVPSLPGVHAVPGDFHDPASLERAVAGVTGLFLLTAAGPHVPAHDLAMIEAAVAGSVRKVVKLSVIGADTAGAPGSAWHAPGEDAVRTSGMAWTLLRPSTFASNTLAWADMIAAGKPVPSMTGDGRQGVVDPRDVAEVAVEALTSTAHDGKEHTLTGPELISEPGQAAVLERILGRPVTTVDVPLERAREQLIASGAGAEFADMAVSGFASVREGRNAVVTPDVEEILGRPAVTFETWARDHRDAFARPPSR</sequence>
<dbReference type="InterPro" id="IPR016040">
    <property type="entry name" value="NAD(P)-bd_dom"/>
</dbReference>
<protein>
    <submittedName>
        <fullName evidence="2">Uncharacterized conserved protein YbjT, contains NAD(P)-binding and DUF2867 domains</fullName>
    </submittedName>
</protein>
<dbReference type="AlphaFoldDB" id="A0A1H1GWC7"/>
<keyword evidence="3" id="KW-1185">Reference proteome</keyword>
<dbReference type="InterPro" id="IPR051604">
    <property type="entry name" value="Ergot_Alk_Oxidoreductase"/>
</dbReference>
<evidence type="ECO:0000313" key="2">
    <source>
        <dbReference type="EMBL" id="SDR17198.1"/>
    </source>
</evidence>
<dbReference type="Proteomes" id="UP000217103">
    <property type="component" value="Unassembled WGS sequence"/>
</dbReference>
<name>A0A1H1GWC7_9ACTN</name>
<dbReference type="InterPro" id="IPR036291">
    <property type="entry name" value="NAD(P)-bd_dom_sf"/>
</dbReference>
<dbReference type="STRING" id="35622.SAMN04489764_3854"/>
<gene>
    <name evidence="2" type="ORF">SAMN04489764_3854</name>
</gene>
<reference evidence="2 3" key="1">
    <citation type="submission" date="2016-10" db="EMBL/GenBank/DDBJ databases">
        <authorList>
            <person name="de Groot N.N."/>
        </authorList>
    </citation>
    <scope>NUCLEOTIDE SEQUENCE [LARGE SCALE GENOMIC DNA]</scope>
    <source>
        <strain evidence="2 3">DSM 43794</strain>
    </source>
</reference>
<proteinExistence type="predicted"/>
<dbReference type="SUPFAM" id="SSF51735">
    <property type="entry name" value="NAD(P)-binding Rossmann-fold domains"/>
    <property type="match status" value="1"/>
</dbReference>
<dbReference type="CDD" id="cd05269">
    <property type="entry name" value="TMR_SDR_a"/>
    <property type="match status" value="1"/>
</dbReference>
<dbReference type="Pfam" id="PF13460">
    <property type="entry name" value="NAD_binding_10"/>
    <property type="match status" value="1"/>
</dbReference>
<evidence type="ECO:0000259" key="1">
    <source>
        <dbReference type="Pfam" id="PF13460"/>
    </source>
</evidence>
<dbReference type="Gene3D" id="3.40.50.720">
    <property type="entry name" value="NAD(P)-binding Rossmann-like Domain"/>
    <property type="match status" value="1"/>
</dbReference>
<organism evidence="2 3">
    <name type="scientific">Thermostaphylospora chromogena</name>
    <dbReference type="NCBI Taxonomy" id="35622"/>
    <lineage>
        <taxon>Bacteria</taxon>
        <taxon>Bacillati</taxon>
        <taxon>Actinomycetota</taxon>
        <taxon>Actinomycetes</taxon>
        <taxon>Streptosporangiales</taxon>
        <taxon>Thermomonosporaceae</taxon>
        <taxon>Thermostaphylospora</taxon>
    </lineage>
</organism>
<dbReference type="Gene3D" id="3.90.25.10">
    <property type="entry name" value="UDP-galactose 4-epimerase, domain 1"/>
    <property type="match status" value="1"/>
</dbReference>
<feature type="domain" description="NAD(P)-binding" evidence="1">
    <location>
        <begin position="9"/>
        <end position="182"/>
    </location>
</feature>
<dbReference type="PANTHER" id="PTHR43162">
    <property type="match status" value="1"/>
</dbReference>
<dbReference type="PANTHER" id="PTHR43162:SF1">
    <property type="entry name" value="PRESTALK A DIFFERENTIATION PROTEIN A"/>
    <property type="match status" value="1"/>
</dbReference>
<accession>A0A1H1GWC7</accession>